<name>A0ABT5QMW1_9GAMM</name>
<dbReference type="RefSeq" id="WP_274142474.1">
    <property type="nucleotide sequence ID" value="NZ_JAJUBB010000007.1"/>
</dbReference>
<keyword evidence="2" id="KW-0255">Endonuclease</keyword>
<accession>A0ABT5QMW1</accession>
<comment type="caution">
    <text evidence="2">The sequence shown here is derived from an EMBL/GenBank/DDBJ whole genome shotgun (WGS) entry which is preliminary data.</text>
</comment>
<dbReference type="SUPFAM" id="SSF56219">
    <property type="entry name" value="DNase I-like"/>
    <property type="match status" value="1"/>
</dbReference>
<dbReference type="EMBL" id="JAJUBB010000007">
    <property type="protein sequence ID" value="MDD1781934.1"/>
    <property type="molecule type" value="Genomic_DNA"/>
</dbReference>
<dbReference type="Gene3D" id="3.60.10.10">
    <property type="entry name" value="Endonuclease/exonuclease/phosphatase"/>
    <property type="match status" value="1"/>
</dbReference>
<dbReference type="InterPro" id="IPR005135">
    <property type="entry name" value="Endo/exonuclease/phosphatase"/>
</dbReference>
<protein>
    <submittedName>
        <fullName evidence="2">Endonuclease/exonuclease/phosphatase family protein</fullName>
    </submittedName>
</protein>
<dbReference type="GO" id="GO:0004519">
    <property type="term" value="F:endonuclease activity"/>
    <property type="evidence" value="ECO:0007669"/>
    <property type="project" value="UniProtKB-KW"/>
</dbReference>
<keyword evidence="2" id="KW-0540">Nuclease</keyword>
<dbReference type="Proteomes" id="UP001149821">
    <property type="component" value="Unassembled WGS sequence"/>
</dbReference>
<keyword evidence="2" id="KW-0378">Hydrolase</keyword>
<proteinExistence type="predicted"/>
<feature type="domain" description="Endonuclease/exonuclease/phosphatase" evidence="1">
    <location>
        <begin position="9"/>
        <end position="349"/>
    </location>
</feature>
<gene>
    <name evidence="2" type="ORF">LRP49_12190</name>
</gene>
<evidence type="ECO:0000259" key="1">
    <source>
        <dbReference type="Pfam" id="PF03372"/>
    </source>
</evidence>
<reference evidence="2" key="1">
    <citation type="submission" date="2021-12" db="EMBL/GenBank/DDBJ databases">
        <title>Enterovibrio ZSDZ35 sp. nov. and Enterovibrio ZSDZ42 sp. nov., isolated from coastal seawater in Qingdao.</title>
        <authorList>
            <person name="Zhang P."/>
        </authorList>
    </citation>
    <scope>NUCLEOTIDE SEQUENCE</scope>
    <source>
        <strain evidence="2">ZSDZ35</strain>
    </source>
</reference>
<organism evidence="2 3">
    <name type="scientific">Enterovibrio qingdaonensis</name>
    <dbReference type="NCBI Taxonomy" id="2899818"/>
    <lineage>
        <taxon>Bacteria</taxon>
        <taxon>Pseudomonadati</taxon>
        <taxon>Pseudomonadota</taxon>
        <taxon>Gammaproteobacteria</taxon>
        <taxon>Vibrionales</taxon>
        <taxon>Vibrionaceae</taxon>
        <taxon>Enterovibrio</taxon>
    </lineage>
</organism>
<sequence>MTGKTVRFATFNVSMSADMPTRMFDELRQNSKRIQKLAAIIQHVNPDVLLLCEFDHPGEGGDDGSLAYFCSEYLDVSNFGGSAVQYPYRYLAPSNTGLPILANDDVSNSPERAQGFGCHHGQYGFAVLSRYPLRVDDVRSWQTLLWKDFPQSRLPVDYYSPDVASKLRLSSKNHVAIPVDLDGTSITLVACHPTPPVFDGPEKRNLKRNADELKLLEAIISNDQRLVDDDGNSGGICADMPFVVMGDLNADCLNGDGDKLAIGSLLGHARMNDDKPPKSQGALEYLARNKGQNKAMATHNRGLRLDYVLPSNDLKVIDSGVFWPLKNSALHAFITDKRGRLSFDAPSDHRLVWVDVALI</sequence>
<keyword evidence="3" id="KW-1185">Reference proteome</keyword>
<evidence type="ECO:0000313" key="3">
    <source>
        <dbReference type="Proteomes" id="UP001149821"/>
    </source>
</evidence>
<dbReference type="Pfam" id="PF03372">
    <property type="entry name" value="Exo_endo_phos"/>
    <property type="match status" value="1"/>
</dbReference>
<evidence type="ECO:0000313" key="2">
    <source>
        <dbReference type="EMBL" id="MDD1781934.1"/>
    </source>
</evidence>
<dbReference type="InterPro" id="IPR036691">
    <property type="entry name" value="Endo/exonu/phosph_ase_sf"/>
</dbReference>